<proteinExistence type="predicted"/>
<dbReference type="EMBL" id="BPLR01012612">
    <property type="protein sequence ID" value="GIY55161.1"/>
    <property type="molecule type" value="Genomic_DNA"/>
</dbReference>
<reference evidence="1 2" key="1">
    <citation type="submission" date="2021-06" db="EMBL/GenBank/DDBJ databases">
        <title>Caerostris extrusa draft genome.</title>
        <authorList>
            <person name="Kono N."/>
            <person name="Arakawa K."/>
        </authorList>
    </citation>
    <scope>NUCLEOTIDE SEQUENCE [LARGE SCALE GENOMIC DNA]</scope>
</reference>
<accession>A0AAV4UBN8</accession>
<evidence type="ECO:0000313" key="2">
    <source>
        <dbReference type="Proteomes" id="UP001054945"/>
    </source>
</evidence>
<sequence>MGKEKGLVSFSMGANQPRHSPIQTPTILYPVLKPEKAASLEWNIEVTEETWSGLIRCSPLPTEGASLSIGLPSPDPIDLEATPAIMHSSAVHLQLWSSFSRKIYCLCVFLARCVHAQEIPDCEKLSNGCMILLVNLKSS</sequence>
<evidence type="ECO:0000313" key="1">
    <source>
        <dbReference type="EMBL" id="GIY55161.1"/>
    </source>
</evidence>
<comment type="caution">
    <text evidence="1">The sequence shown here is derived from an EMBL/GenBank/DDBJ whole genome shotgun (WGS) entry which is preliminary data.</text>
</comment>
<organism evidence="1 2">
    <name type="scientific">Caerostris extrusa</name>
    <name type="common">Bark spider</name>
    <name type="synonym">Caerostris bankana</name>
    <dbReference type="NCBI Taxonomy" id="172846"/>
    <lineage>
        <taxon>Eukaryota</taxon>
        <taxon>Metazoa</taxon>
        <taxon>Ecdysozoa</taxon>
        <taxon>Arthropoda</taxon>
        <taxon>Chelicerata</taxon>
        <taxon>Arachnida</taxon>
        <taxon>Araneae</taxon>
        <taxon>Araneomorphae</taxon>
        <taxon>Entelegynae</taxon>
        <taxon>Araneoidea</taxon>
        <taxon>Araneidae</taxon>
        <taxon>Caerostris</taxon>
    </lineage>
</organism>
<name>A0AAV4UBN8_CAEEX</name>
<dbReference type="Proteomes" id="UP001054945">
    <property type="component" value="Unassembled WGS sequence"/>
</dbReference>
<gene>
    <name evidence="1" type="ORF">CEXT_373031</name>
</gene>
<protein>
    <submittedName>
        <fullName evidence="1">Uncharacterized protein</fullName>
    </submittedName>
</protein>
<keyword evidence="2" id="KW-1185">Reference proteome</keyword>
<dbReference type="AlphaFoldDB" id="A0AAV4UBN8"/>